<accession>A0A917V139</accession>
<dbReference type="InterPro" id="IPR011335">
    <property type="entry name" value="Restrct_endonuc-II-like"/>
</dbReference>
<dbReference type="GO" id="GO:0003676">
    <property type="term" value="F:nucleic acid binding"/>
    <property type="evidence" value="ECO:0007669"/>
    <property type="project" value="InterPro"/>
</dbReference>
<proteinExistence type="inferred from homology"/>
<dbReference type="EMBL" id="BMPO01000010">
    <property type="protein sequence ID" value="GGK07788.1"/>
    <property type="molecule type" value="Genomic_DNA"/>
</dbReference>
<name>A0A917V139_9PSED</name>
<dbReference type="Gene3D" id="3.40.1350.10">
    <property type="match status" value="1"/>
</dbReference>
<keyword evidence="4" id="KW-1185">Reference proteome</keyword>
<dbReference type="AlphaFoldDB" id="A0A917V139"/>
<comment type="similarity">
    <text evidence="1 2">Belongs to the UPF0102 family.</text>
</comment>
<evidence type="ECO:0000313" key="4">
    <source>
        <dbReference type="Proteomes" id="UP000635983"/>
    </source>
</evidence>
<dbReference type="Pfam" id="PF02021">
    <property type="entry name" value="UPF0102"/>
    <property type="match status" value="1"/>
</dbReference>
<gene>
    <name evidence="3" type="ORF">GCM10009304_37430</name>
</gene>
<evidence type="ECO:0000256" key="1">
    <source>
        <dbReference type="ARBA" id="ARBA00006738"/>
    </source>
</evidence>
<dbReference type="HAMAP" id="MF_00048">
    <property type="entry name" value="UPF0102"/>
    <property type="match status" value="1"/>
</dbReference>
<dbReference type="SUPFAM" id="SSF52980">
    <property type="entry name" value="Restriction endonuclease-like"/>
    <property type="match status" value="1"/>
</dbReference>
<dbReference type="Proteomes" id="UP000635983">
    <property type="component" value="Unassembled WGS sequence"/>
</dbReference>
<sequence length="123" mass="13915">MISTDRRANGQNAEQRALDYLQSNGLKLVAKNWSCRRGELDLVMLDSDTVVFVEVRFRKHAAWGGAAASVDTRKRQRIILAAQYFLQREPRLSNRPCRFDVIAINANGALPPKLDWIANAFEA</sequence>
<reference evidence="3" key="2">
    <citation type="submission" date="2020-09" db="EMBL/GenBank/DDBJ databases">
        <authorList>
            <person name="Sun Q."/>
            <person name="Ohkuma M."/>
        </authorList>
    </citation>
    <scope>NUCLEOTIDE SEQUENCE</scope>
    <source>
        <strain evidence="3">JCM 30078</strain>
    </source>
</reference>
<reference evidence="3" key="1">
    <citation type="journal article" date="2014" name="Int. J. Syst. Evol. Microbiol.">
        <title>Complete genome sequence of Corynebacterium casei LMG S-19264T (=DSM 44701T), isolated from a smear-ripened cheese.</title>
        <authorList>
            <consortium name="US DOE Joint Genome Institute (JGI-PGF)"/>
            <person name="Walter F."/>
            <person name="Albersmeier A."/>
            <person name="Kalinowski J."/>
            <person name="Ruckert C."/>
        </authorList>
    </citation>
    <scope>NUCLEOTIDE SEQUENCE</scope>
    <source>
        <strain evidence="3">JCM 30078</strain>
    </source>
</reference>
<protein>
    <recommendedName>
        <fullName evidence="2">UPF0102 protein GCM10009304_37430</fullName>
    </recommendedName>
</protein>
<evidence type="ECO:0000313" key="3">
    <source>
        <dbReference type="EMBL" id="GGK07788.1"/>
    </source>
</evidence>
<dbReference type="PANTHER" id="PTHR34039:SF1">
    <property type="entry name" value="UPF0102 PROTEIN YRAN"/>
    <property type="match status" value="1"/>
</dbReference>
<dbReference type="RefSeq" id="WP_188985475.1">
    <property type="nucleotide sequence ID" value="NZ_BMPO01000010.1"/>
</dbReference>
<dbReference type="PANTHER" id="PTHR34039">
    <property type="entry name" value="UPF0102 PROTEIN YRAN"/>
    <property type="match status" value="1"/>
</dbReference>
<dbReference type="NCBIfam" id="TIGR00252">
    <property type="entry name" value="YraN family protein"/>
    <property type="match status" value="1"/>
</dbReference>
<organism evidence="3 4">
    <name type="scientific">Pseudomonas matsuisoli</name>
    <dbReference type="NCBI Taxonomy" id="1515666"/>
    <lineage>
        <taxon>Bacteria</taxon>
        <taxon>Pseudomonadati</taxon>
        <taxon>Pseudomonadota</taxon>
        <taxon>Gammaproteobacteria</taxon>
        <taxon>Pseudomonadales</taxon>
        <taxon>Pseudomonadaceae</taxon>
        <taxon>Pseudomonas</taxon>
    </lineage>
</organism>
<dbReference type="InterPro" id="IPR003509">
    <property type="entry name" value="UPF0102_YraN-like"/>
</dbReference>
<dbReference type="NCBIfam" id="NF009150">
    <property type="entry name" value="PRK12497.1-3"/>
    <property type="match status" value="1"/>
</dbReference>
<evidence type="ECO:0000256" key="2">
    <source>
        <dbReference type="HAMAP-Rule" id="MF_00048"/>
    </source>
</evidence>
<dbReference type="InterPro" id="IPR011856">
    <property type="entry name" value="tRNA_endonuc-like_dom_sf"/>
</dbReference>
<comment type="caution">
    <text evidence="3">The sequence shown here is derived from an EMBL/GenBank/DDBJ whole genome shotgun (WGS) entry which is preliminary data.</text>
</comment>